<name>A0A2I2KYN7_9ACTN</name>
<accession>A0A2I2KYN7</accession>
<evidence type="ECO:0000313" key="6">
    <source>
        <dbReference type="EMBL" id="SNQ50783.1"/>
    </source>
</evidence>
<comment type="similarity">
    <text evidence="2 4">Belongs to the NifW family.</text>
</comment>
<gene>
    <name evidence="4 6" type="primary">nifW</name>
    <name evidence="6" type="ORF">FRACA_530006</name>
</gene>
<evidence type="ECO:0000256" key="3">
    <source>
        <dbReference type="ARBA" id="ARBA00023231"/>
    </source>
</evidence>
<dbReference type="OrthoDB" id="9811868at2"/>
<dbReference type="InterPro" id="IPR004893">
    <property type="entry name" value="NifW"/>
</dbReference>
<dbReference type="AlphaFoldDB" id="A0A2I2KYN7"/>
<evidence type="ECO:0000256" key="5">
    <source>
        <dbReference type="SAM" id="MobiDB-lite"/>
    </source>
</evidence>
<dbReference type="RefSeq" id="WP_101834298.1">
    <property type="nucleotide sequence ID" value="NZ_FZMO01000479.1"/>
</dbReference>
<dbReference type="GO" id="GO:0009399">
    <property type="term" value="P:nitrogen fixation"/>
    <property type="evidence" value="ECO:0007669"/>
    <property type="project" value="UniProtKB-UniRule"/>
</dbReference>
<organism evidence="6 7">
    <name type="scientific">Frankia canadensis</name>
    <dbReference type="NCBI Taxonomy" id="1836972"/>
    <lineage>
        <taxon>Bacteria</taxon>
        <taxon>Bacillati</taxon>
        <taxon>Actinomycetota</taxon>
        <taxon>Actinomycetes</taxon>
        <taxon>Frankiales</taxon>
        <taxon>Frankiaceae</taxon>
        <taxon>Frankia</taxon>
    </lineage>
</organism>
<dbReference type="EMBL" id="FZMO01000479">
    <property type="protein sequence ID" value="SNQ50783.1"/>
    <property type="molecule type" value="Genomic_DNA"/>
</dbReference>
<protein>
    <recommendedName>
        <fullName evidence="4">Nitrogenase-stabilizing/protective protein NifW</fullName>
    </recommendedName>
</protein>
<comment type="subunit">
    <text evidence="4">Homotrimer; associates with NifD.</text>
</comment>
<dbReference type="Proteomes" id="UP000234331">
    <property type="component" value="Unassembled WGS sequence"/>
</dbReference>
<reference evidence="6 7" key="1">
    <citation type="submission" date="2017-06" db="EMBL/GenBank/DDBJ databases">
        <authorList>
            <person name="Kim H.J."/>
            <person name="Triplett B.A."/>
        </authorList>
    </citation>
    <scope>NUCLEOTIDE SEQUENCE [LARGE SCALE GENOMIC DNA]</scope>
    <source>
        <strain evidence="6">FRACA_ARgP5</strain>
    </source>
</reference>
<dbReference type="PIRSF" id="PIRSF005790">
    <property type="entry name" value="NifW"/>
    <property type="match status" value="1"/>
</dbReference>
<sequence>MSATGTAAARLAGFHRCSTAEEYFALLDVDFDPRVVAVNRLHILRVFSGELVKLHDAGDGERTDPEELLRDYRAALVRSYEAFLTATALDHRVFKVLKDRAPESAFVPSSEITVRRPGEDPSPAPSEQPEDAR</sequence>
<evidence type="ECO:0000313" key="7">
    <source>
        <dbReference type="Proteomes" id="UP000234331"/>
    </source>
</evidence>
<dbReference type="HAMAP" id="MF_00529">
    <property type="entry name" value="NifW"/>
    <property type="match status" value="1"/>
</dbReference>
<evidence type="ECO:0000256" key="4">
    <source>
        <dbReference type="HAMAP-Rule" id="MF_00529"/>
    </source>
</evidence>
<evidence type="ECO:0000256" key="1">
    <source>
        <dbReference type="ARBA" id="ARBA00002247"/>
    </source>
</evidence>
<feature type="region of interest" description="Disordered" evidence="5">
    <location>
        <begin position="108"/>
        <end position="133"/>
    </location>
</feature>
<keyword evidence="3 4" id="KW-0535">Nitrogen fixation</keyword>
<dbReference type="Pfam" id="PF03206">
    <property type="entry name" value="NifW"/>
    <property type="match status" value="1"/>
</dbReference>
<comment type="function">
    <text evidence="1 4">May protect the nitrogenase Fe-Mo protein from oxidative damage.</text>
</comment>
<keyword evidence="7" id="KW-1185">Reference proteome</keyword>
<proteinExistence type="inferred from homology"/>
<evidence type="ECO:0000256" key="2">
    <source>
        <dbReference type="ARBA" id="ARBA00008351"/>
    </source>
</evidence>